<dbReference type="PANTHER" id="PTHR30616:SF2">
    <property type="entry name" value="PURINE NUCLEOSIDE PHOSPHORYLASE LACC1"/>
    <property type="match status" value="1"/>
</dbReference>
<keyword evidence="6" id="KW-0862">Zinc</keyword>
<dbReference type="SUPFAM" id="SSF64438">
    <property type="entry name" value="CNF1/YfiH-like putative cysteine hydrolases"/>
    <property type="match status" value="1"/>
</dbReference>
<dbReference type="GO" id="GO:0016787">
    <property type="term" value="F:hydrolase activity"/>
    <property type="evidence" value="ECO:0007669"/>
    <property type="project" value="UniProtKB-KW"/>
</dbReference>
<evidence type="ECO:0000256" key="3">
    <source>
        <dbReference type="ARBA" id="ARBA00022679"/>
    </source>
</evidence>
<evidence type="ECO:0000313" key="12">
    <source>
        <dbReference type="Proteomes" id="UP000232149"/>
    </source>
</evidence>
<evidence type="ECO:0000256" key="4">
    <source>
        <dbReference type="ARBA" id="ARBA00022723"/>
    </source>
</evidence>
<sequence>MALSHSFPIADGKKIRILILGKKELPNLSLDPNSQRTEITNRTGSDESFIYLLNQVHGDTILDSSEIPSFSFPTADACIGEESNRILCIKTADCMPIFFWSSRSGKYAAIHSGWKGTLAGIAEKTVLRHFSEEERSDGSLFGFLGPCASGLRYEVGEDVASLFRSELEDCLKPAGNDKSFLDLDTFVRYRLDKNRIRVKLESSGICTMEKDSDFFSHRRKDEGRNLNLIWKQD</sequence>
<organism evidence="10 13">
    <name type="scientific">Leptospira adleri</name>
    <dbReference type="NCBI Taxonomy" id="2023186"/>
    <lineage>
        <taxon>Bacteria</taxon>
        <taxon>Pseudomonadati</taxon>
        <taxon>Spirochaetota</taxon>
        <taxon>Spirochaetia</taxon>
        <taxon>Leptospirales</taxon>
        <taxon>Leptospiraceae</taxon>
        <taxon>Leptospira</taxon>
    </lineage>
</organism>
<keyword evidence="12" id="KW-1185">Reference proteome</keyword>
<evidence type="ECO:0000256" key="6">
    <source>
        <dbReference type="ARBA" id="ARBA00022833"/>
    </source>
</evidence>
<dbReference type="GO" id="GO:0005507">
    <property type="term" value="F:copper ion binding"/>
    <property type="evidence" value="ECO:0007669"/>
    <property type="project" value="TreeGrafter"/>
</dbReference>
<dbReference type="Pfam" id="PF02578">
    <property type="entry name" value="Cu-oxidase_4"/>
    <property type="match status" value="1"/>
</dbReference>
<dbReference type="InterPro" id="IPR038371">
    <property type="entry name" value="Cu_polyphenol_OxRdtase_sf"/>
</dbReference>
<comment type="caution">
    <text evidence="10">The sequence shown here is derived from an EMBL/GenBank/DDBJ whole genome shotgun (WGS) entry which is preliminary data.</text>
</comment>
<comment type="catalytic activity">
    <reaction evidence="8">
        <text>adenosine + phosphate = alpha-D-ribose 1-phosphate + adenine</text>
        <dbReference type="Rhea" id="RHEA:27642"/>
        <dbReference type="ChEBI" id="CHEBI:16335"/>
        <dbReference type="ChEBI" id="CHEBI:16708"/>
        <dbReference type="ChEBI" id="CHEBI:43474"/>
        <dbReference type="ChEBI" id="CHEBI:57720"/>
        <dbReference type="EC" id="2.4.2.1"/>
    </reaction>
    <physiologicalReaction direction="left-to-right" evidence="8">
        <dbReference type="Rhea" id="RHEA:27643"/>
    </physiologicalReaction>
</comment>
<evidence type="ECO:0000256" key="5">
    <source>
        <dbReference type="ARBA" id="ARBA00022801"/>
    </source>
</evidence>
<evidence type="ECO:0000313" key="10">
    <source>
        <dbReference type="EMBL" id="PJZ55043.1"/>
    </source>
</evidence>
<comment type="catalytic activity">
    <reaction evidence="1">
        <text>inosine + phosphate = alpha-D-ribose 1-phosphate + hypoxanthine</text>
        <dbReference type="Rhea" id="RHEA:27646"/>
        <dbReference type="ChEBI" id="CHEBI:17368"/>
        <dbReference type="ChEBI" id="CHEBI:17596"/>
        <dbReference type="ChEBI" id="CHEBI:43474"/>
        <dbReference type="ChEBI" id="CHEBI:57720"/>
        <dbReference type="EC" id="2.4.2.1"/>
    </reaction>
    <physiologicalReaction direction="left-to-right" evidence="1">
        <dbReference type="Rhea" id="RHEA:27647"/>
    </physiologicalReaction>
</comment>
<evidence type="ECO:0000256" key="8">
    <source>
        <dbReference type="ARBA" id="ARBA00048968"/>
    </source>
</evidence>
<dbReference type="EMBL" id="NPDU01000002">
    <property type="protein sequence ID" value="PJZ63745.1"/>
    <property type="molecule type" value="Genomic_DNA"/>
</dbReference>
<evidence type="ECO:0000256" key="1">
    <source>
        <dbReference type="ARBA" id="ARBA00000553"/>
    </source>
</evidence>
<dbReference type="Proteomes" id="UP000232188">
    <property type="component" value="Unassembled WGS sequence"/>
</dbReference>
<dbReference type="GO" id="GO:0017061">
    <property type="term" value="F:S-methyl-5-thioadenosine phosphorylase activity"/>
    <property type="evidence" value="ECO:0007669"/>
    <property type="project" value="UniProtKB-EC"/>
</dbReference>
<proteinExistence type="inferred from homology"/>
<name>A0A2M9YU33_9LEPT</name>
<dbReference type="Proteomes" id="UP000232149">
    <property type="component" value="Unassembled WGS sequence"/>
</dbReference>
<dbReference type="InterPro" id="IPR011324">
    <property type="entry name" value="Cytotoxic_necrot_fac-like_cat"/>
</dbReference>
<protein>
    <recommendedName>
        <fullName evidence="14">Laccase domain-containing protein</fullName>
    </recommendedName>
</protein>
<keyword evidence="4" id="KW-0479">Metal-binding</keyword>
<gene>
    <name evidence="11" type="ORF">CH376_01090</name>
    <name evidence="10" type="ORF">CH380_00535</name>
</gene>
<dbReference type="CDD" id="cd16833">
    <property type="entry name" value="YfiH"/>
    <property type="match status" value="1"/>
</dbReference>
<comment type="catalytic activity">
    <reaction evidence="7">
        <text>adenosine + H2O + H(+) = inosine + NH4(+)</text>
        <dbReference type="Rhea" id="RHEA:24408"/>
        <dbReference type="ChEBI" id="CHEBI:15377"/>
        <dbReference type="ChEBI" id="CHEBI:15378"/>
        <dbReference type="ChEBI" id="CHEBI:16335"/>
        <dbReference type="ChEBI" id="CHEBI:17596"/>
        <dbReference type="ChEBI" id="CHEBI:28938"/>
        <dbReference type="EC" id="3.5.4.4"/>
    </reaction>
    <physiologicalReaction direction="left-to-right" evidence="7">
        <dbReference type="Rhea" id="RHEA:24409"/>
    </physiologicalReaction>
</comment>
<keyword evidence="3" id="KW-0808">Transferase</keyword>
<evidence type="ECO:0000256" key="2">
    <source>
        <dbReference type="ARBA" id="ARBA00007353"/>
    </source>
</evidence>
<dbReference type="RefSeq" id="WP_100783787.1">
    <property type="nucleotide sequence ID" value="NZ_NPDU01000002.1"/>
</dbReference>
<comment type="similarity">
    <text evidence="2">Belongs to the purine nucleoside phosphorylase YfiH/LACC1 family.</text>
</comment>
<evidence type="ECO:0008006" key="14">
    <source>
        <dbReference type="Google" id="ProtNLM"/>
    </source>
</evidence>
<keyword evidence="5" id="KW-0378">Hydrolase</keyword>
<dbReference type="EMBL" id="NPDV01000001">
    <property type="protein sequence ID" value="PJZ55043.1"/>
    <property type="molecule type" value="Genomic_DNA"/>
</dbReference>
<evidence type="ECO:0000256" key="9">
    <source>
        <dbReference type="ARBA" id="ARBA00049893"/>
    </source>
</evidence>
<comment type="catalytic activity">
    <reaction evidence="9">
        <text>S-methyl-5'-thioadenosine + phosphate = 5-(methylsulfanyl)-alpha-D-ribose 1-phosphate + adenine</text>
        <dbReference type="Rhea" id="RHEA:11852"/>
        <dbReference type="ChEBI" id="CHEBI:16708"/>
        <dbReference type="ChEBI" id="CHEBI:17509"/>
        <dbReference type="ChEBI" id="CHEBI:43474"/>
        <dbReference type="ChEBI" id="CHEBI:58533"/>
        <dbReference type="EC" id="2.4.2.28"/>
    </reaction>
    <physiologicalReaction direction="left-to-right" evidence="9">
        <dbReference type="Rhea" id="RHEA:11853"/>
    </physiologicalReaction>
</comment>
<dbReference type="PANTHER" id="PTHR30616">
    <property type="entry name" value="UNCHARACTERIZED PROTEIN YFIH"/>
    <property type="match status" value="1"/>
</dbReference>
<evidence type="ECO:0000313" key="11">
    <source>
        <dbReference type="EMBL" id="PJZ63745.1"/>
    </source>
</evidence>
<evidence type="ECO:0000313" key="13">
    <source>
        <dbReference type="Proteomes" id="UP000232188"/>
    </source>
</evidence>
<dbReference type="Gene3D" id="3.60.140.10">
    <property type="entry name" value="CNF1/YfiH-like putative cysteine hydrolases"/>
    <property type="match status" value="1"/>
</dbReference>
<evidence type="ECO:0000256" key="7">
    <source>
        <dbReference type="ARBA" id="ARBA00047989"/>
    </source>
</evidence>
<reference evidence="12 13" key="1">
    <citation type="submission" date="2017-07" db="EMBL/GenBank/DDBJ databases">
        <title>Leptospira spp. isolated from tropical soils.</title>
        <authorList>
            <person name="Thibeaux R."/>
            <person name="Iraola G."/>
            <person name="Ferres I."/>
            <person name="Bierque E."/>
            <person name="Girault D."/>
            <person name="Soupe-Gilbert M.-E."/>
            <person name="Picardeau M."/>
            <person name="Goarant C."/>
        </authorList>
    </citation>
    <scope>NUCLEOTIDE SEQUENCE [LARGE SCALE GENOMIC DNA]</scope>
    <source>
        <strain evidence="10 13">FH2-B-C1</strain>
        <strain evidence="11 12">FH2-B-D1</strain>
    </source>
</reference>
<accession>A0A2M9YU33</accession>
<dbReference type="AlphaFoldDB" id="A0A2M9YU33"/>
<dbReference type="InterPro" id="IPR003730">
    <property type="entry name" value="Cu_polyphenol_OxRdtase"/>
</dbReference>